<evidence type="ECO:0000313" key="2">
    <source>
        <dbReference type="Proteomes" id="UP000267223"/>
    </source>
</evidence>
<keyword evidence="2" id="KW-1185">Reference proteome</keyword>
<dbReference type="Proteomes" id="UP000267223">
    <property type="component" value="Unassembled WGS sequence"/>
</dbReference>
<dbReference type="AlphaFoldDB" id="A0A3M9NDA8"/>
<protein>
    <submittedName>
        <fullName evidence="1">Uncharacterized protein</fullName>
    </submittedName>
</protein>
<accession>A0A3M9NDA8</accession>
<reference evidence="1 2" key="1">
    <citation type="submission" date="2018-11" db="EMBL/GenBank/DDBJ databases">
        <title>Draft genome sequence of Ferruginibacter sp. BO-59.</title>
        <authorList>
            <person name="Im W.T."/>
        </authorList>
    </citation>
    <scope>NUCLEOTIDE SEQUENCE [LARGE SCALE GENOMIC DNA]</scope>
    <source>
        <strain evidence="1 2">BO-59</strain>
    </source>
</reference>
<comment type="caution">
    <text evidence="1">The sequence shown here is derived from an EMBL/GenBank/DDBJ whole genome shotgun (WGS) entry which is preliminary data.</text>
</comment>
<evidence type="ECO:0000313" key="1">
    <source>
        <dbReference type="EMBL" id="RNI35774.1"/>
    </source>
</evidence>
<organism evidence="1 2">
    <name type="scientific">Hanamia caeni</name>
    <dbReference type="NCBI Taxonomy" id="2294116"/>
    <lineage>
        <taxon>Bacteria</taxon>
        <taxon>Pseudomonadati</taxon>
        <taxon>Bacteroidota</taxon>
        <taxon>Chitinophagia</taxon>
        <taxon>Chitinophagales</taxon>
        <taxon>Chitinophagaceae</taxon>
        <taxon>Hanamia</taxon>
    </lineage>
</organism>
<gene>
    <name evidence="1" type="ORF">EFY79_12520</name>
</gene>
<sequence>MEEKFFILLVHFFLSKKLSFIKNLDSSWLSNRKSSDREISFTLLDLIKFGHSKIPFPAFFEIVVYGFFCYY</sequence>
<name>A0A3M9NDA8_9BACT</name>
<dbReference type="EMBL" id="RJJR01000009">
    <property type="protein sequence ID" value="RNI35774.1"/>
    <property type="molecule type" value="Genomic_DNA"/>
</dbReference>
<proteinExistence type="predicted"/>